<feature type="compositionally biased region" description="Polar residues" evidence="1">
    <location>
        <begin position="42"/>
        <end position="51"/>
    </location>
</feature>
<reference evidence="2 3" key="1">
    <citation type="journal article" date="2021" name="BMC Biol.">
        <title>Horizontally acquired antibacterial genes associated with adaptive radiation of ladybird beetles.</title>
        <authorList>
            <person name="Li H.S."/>
            <person name="Tang X.F."/>
            <person name="Huang Y.H."/>
            <person name="Xu Z.Y."/>
            <person name="Chen M.L."/>
            <person name="Du X.Y."/>
            <person name="Qiu B.Y."/>
            <person name="Chen P.T."/>
            <person name="Zhang W."/>
            <person name="Slipinski A."/>
            <person name="Escalona H.E."/>
            <person name="Waterhouse R.M."/>
            <person name="Zwick A."/>
            <person name="Pang H."/>
        </authorList>
    </citation>
    <scope>NUCLEOTIDE SEQUENCE [LARGE SCALE GENOMIC DNA]</scope>
    <source>
        <strain evidence="2">SYSU2018</strain>
    </source>
</reference>
<feature type="non-terminal residue" evidence="2">
    <location>
        <position position="1"/>
    </location>
</feature>
<name>A0ABD2NPA5_9CUCU</name>
<keyword evidence="3" id="KW-1185">Reference proteome</keyword>
<feature type="region of interest" description="Disordered" evidence="1">
    <location>
        <begin position="30"/>
        <end position="51"/>
    </location>
</feature>
<sequence>SLHEKIFANLMPEGEADEVLIIPQQNVSSDAASEFEADNEDGFQSSFEAPSSSNLQTLQNKISISNHQRLQMYYITKRMKNQTIKKMMMMKLTSIVTKTKMQMLIHP</sequence>
<dbReference type="Proteomes" id="UP001516400">
    <property type="component" value="Unassembled WGS sequence"/>
</dbReference>
<protein>
    <submittedName>
        <fullName evidence="2">Uncharacterized protein</fullName>
    </submittedName>
</protein>
<evidence type="ECO:0000313" key="2">
    <source>
        <dbReference type="EMBL" id="KAL3280528.1"/>
    </source>
</evidence>
<evidence type="ECO:0000256" key="1">
    <source>
        <dbReference type="SAM" id="MobiDB-lite"/>
    </source>
</evidence>
<dbReference type="AlphaFoldDB" id="A0ABD2NPA5"/>
<dbReference type="EMBL" id="JABFTP020000143">
    <property type="protein sequence ID" value="KAL3280528.1"/>
    <property type="molecule type" value="Genomic_DNA"/>
</dbReference>
<comment type="caution">
    <text evidence="2">The sequence shown here is derived from an EMBL/GenBank/DDBJ whole genome shotgun (WGS) entry which is preliminary data.</text>
</comment>
<organism evidence="2 3">
    <name type="scientific">Cryptolaemus montrouzieri</name>
    <dbReference type="NCBI Taxonomy" id="559131"/>
    <lineage>
        <taxon>Eukaryota</taxon>
        <taxon>Metazoa</taxon>
        <taxon>Ecdysozoa</taxon>
        <taxon>Arthropoda</taxon>
        <taxon>Hexapoda</taxon>
        <taxon>Insecta</taxon>
        <taxon>Pterygota</taxon>
        <taxon>Neoptera</taxon>
        <taxon>Endopterygota</taxon>
        <taxon>Coleoptera</taxon>
        <taxon>Polyphaga</taxon>
        <taxon>Cucujiformia</taxon>
        <taxon>Coccinelloidea</taxon>
        <taxon>Coccinellidae</taxon>
        <taxon>Scymninae</taxon>
        <taxon>Scymnini</taxon>
        <taxon>Cryptolaemus</taxon>
    </lineage>
</organism>
<proteinExistence type="predicted"/>
<accession>A0ABD2NPA5</accession>
<evidence type="ECO:0000313" key="3">
    <source>
        <dbReference type="Proteomes" id="UP001516400"/>
    </source>
</evidence>
<gene>
    <name evidence="2" type="ORF">HHI36_024417</name>
</gene>